<organism evidence="3 4">
    <name type="scientific">Lyophyllum shimeji</name>
    <name type="common">Hon-shimeji</name>
    <name type="synonym">Tricholoma shimeji</name>
    <dbReference type="NCBI Taxonomy" id="47721"/>
    <lineage>
        <taxon>Eukaryota</taxon>
        <taxon>Fungi</taxon>
        <taxon>Dikarya</taxon>
        <taxon>Basidiomycota</taxon>
        <taxon>Agaricomycotina</taxon>
        <taxon>Agaricomycetes</taxon>
        <taxon>Agaricomycetidae</taxon>
        <taxon>Agaricales</taxon>
        <taxon>Tricholomatineae</taxon>
        <taxon>Lyophyllaceae</taxon>
        <taxon>Lyophyllum</taxon>
    </lineage>
</organism>
<gene>
    <name evidence="3" type="ORF">LshimejAT787_0113060</name>
</gene>
<accession>A0A9P3UIM6</accession>
<evidence type="ECO:0000313" key="3">
    <source>
        <dbReference type="EMBL" id="GLB34422.1"/>
    </source>
</evidence>
<evidence type="ECO:0000313" key="4">
    <source>
        <dbReference type="Proteomes" id="UP001063166"/>
    </source>
</evidence>
<feature type="region of interest" description="Disordered" evidence="2">
    <location>
        <begin position="136"/>
        <end position="177"/>
    </location>
</feature>
<protein>
    <submittedName>
        <fullName evidence="3">Uncharacterized protein</fullName>
    </submittedName>
</protein>
<sequence>MYQNWSIHIDPSIRAVADILWPCHPLIPLNVDPELAQEMVSLLGSESKASKSRITEPEADLAANNSVLLLGQAPQNGQFEKWERKNAKLNADLDNTNVVSFCCDALEAVSTRQELDQRMKDLEAAKQPLAELKASLRSNDDVIQKSKQRGSRREKGTSGCRGAGGKKRKTWRRSSRSRTIARIELSDEGRTASERADAAEQLVGRLTITIQDLNFRTKWLSGQLDHVTGIKKDADPSLTHASSLLHCCYAFT</sequence>
<evidence type="ECO:0000256" key="1">
    <source>
        <dbReference type="SAM" id="Coils"/>
    </source>
</evidence>
<dbReference type="AlphaFoldDB" id="A0A9P3UIM6"/>
<feature type="coiled-coil region" evidence="1">
    <location>
        <begin position="79"/>
        <end position="125"/>
    </location>
</feature>
<keyword evidence="4" id="KW-1185">Reference proteome</keyword>
<proteinExistence type="predicted"/>
<feature type="compositionally biased region" description="Basic residues" evidence="2">
    <location>
        <begin position="164"/>
        <end position="176"/>
    </location>
</feature>
<dbReference type="EMBL" id="BRPK01000001">
    <property type="protein sequence ID" value="GLB34422.1"/>
    <property type="molecule type" value="Genomic_DNA"/>
</dbReference>
<dbReference type="Proteomes" id="UP001063166">
    <property type="component" value="Unassembled WGS sequence"/>
</dbReference>
<keyword evidence="1" id="KW-0175">Coiled coil</keyword>
<evidence type="ECO:0000256" key="2">
    <source>
        <dbReference type="SAM" id="MobiDB-lite"/>
    </source>
</evidence>
<reference evidence="3" key="1">
    <citation type="submission" date="2022-07" db="EMBL/GenBank/DDBJ databases">
        <title>The genome of Lyophyllum shimeji provides insight into the initial evolution of ectomycorrhizal fungal genome.</title>
        <authorList>
            <person name="Kobayashi Y."/>
            <person name="Shibata T."/>
            <person name="Hirakawa H."/>
            <person name="Shigenobu S."/>
            <person name="Nishiyama T."/>
            <person name="Yamada A."/>
            <person name="Hasebe M."/>
            <person name="Kawaguchi M."/>
        </authorList>
    </citation>
    <scope>NUCLEOTIDE SEQUENCE</scope>
    <source>
        <strain evidence="3">AT787</strain>
    </source>
</reference>
<comment type="caution">
    <text evidence="3">The sequence shown here is derived from an EMBL/GenBank/DDBJ whole genome shotgun (WGS) entry which is preliminary data.</text>
</comment>
<name>A0A9P3UIM6_LYOSH</name>